<dbReference type="PANTHER" id="PTHR47505:SF1">
    <property type="entry name" value="DNA UTILIZATION PROTEIN YHGH"/>
    <property type="match status" value="1"/>
</dbReference>
<dbReference type="InterPro" id="IPR000836">
    <property type="entry name" value="PRTase_dom"/>
</dbReference>
<comment type="caution">
    <text evidence="2">The sequence shown here is derived from an EMBL/GenBank/DDBJ whole genome shotgun (WGS) entry which is preliminary data.</text>
</comment>
<accession>A0ABS3YEL4</accession>
<gene>
    <name evidence="2" type="ORF">J7I43_10980</name>
</gene>
<dbReference type="InterPro" id="IPR029057">
    <property type="entry name" value="PRTase-like"/>
</dbReference>
<dbReference type="SUPFAM" id="SSF53271">
    <property type="entry name" value="PRTase-like"/>
    <property type="match status" value="1"/>
</dbReference>
<dbReference type="EMBL" id="JAGHKP010000002">
    <property type="protein sequence ID" value="MBO9152738.1"/>
    <property type="molecule type" value="Genomic_DNA"/>
</dbReference>
<dbReference type="RefSeq" id="WP_209145721.1">
    <property type="nucleotide sequence ID" value="NZ_JAGHKP010000002.1"/>
</dbReference>
<comment type="similarity">
    <text evidence="1">Belongs to the ComF/GntX family.</text>
</comment>
<dbReference type="Gene3D" id="3.40.50.2020">
    <property type="match status" value="1"/>
</dbReference>
<evidence type="ECO:0000256" key="1">
    <source>
        <dbReference type="ARBA" id="ARBA00008007"/>
    </source>
</evidence>
<protein>
    <submittedName>
        <fullName evidence="2">ComF family protein</fullName>
    </submittedName>
</protein>
<dbReference type="InterPro" id="IPR051910">
    <property type="entry name" value="ComF/GntX_DNA_util-trans"/>
</dbReference>
<proteinExistence type="inferred from homology"/>
<reference evidence="3" key="1">
    <citation type="submission" date="2021-03" db="EMBL/GenBank/DDBJ databases">
        <title>Assistant Professor.</title>
        <authorList>
            <person name="Huq M.A."/>
        </authorList>
    </citation>
    <scope>NUCLEOTIDE SEQUENCE [LARGE SCALE GENOMIC DNA]</scope>
    <source>
        <strain evidence="3">MAH-28</strain>
    </source>
</reference>
<keyword evidence="3" id="KW-1185">Reference proteome</keyword>
<evidence type="ECO:0000313" key="2">
    <source>
        <dbReference type="EMBL" id="MBO9152738.1"/>
    </source>
</evidence>
<organism evidence="2 3">
    <name type="scientific">Chitinophaga chungangae</name>
    <dbReference type="NCBI Taxonomy" id="2821488"/>
    <lineage>
        <taxon>Bacteria</taxon>
        <taxon>Pseudomonadati</taxon>
        <taxon>Bacteroidota</taxon>
        <taxon>Chitinophagia</taxon>
        <taxon>Chitinophagales</taxon>
        <taxon>Chitinophagaceae</taxon>
        <taxon>Chitinophaga</taxon>
    </lineage>
</organism>
<name>A0ABS3YEL4_9BACT</name>
<dbReference type="CDD" id="cd06223">
    <property type="entry name" value="PRTases_typeI"/>
    <property type="match status" value="1"/>
</dbReference>
<dbReference type="PANTHER" id="PTHR47505">
    <property type="entry name" value="DNA UTILIZATION PROTEIN YHGH"/>
    <property type="match status" value="1"/>
</dbReference>
<sequence>MLQALLQLFYPHVCEGCGRELSSTEKILCIRCDLQLPLTGFHKTAENPAERMFWGRVPMQRVSAGYFFYHQGILQKLVHAFKYKKRSDIAIFLGRRLGFQLKESGWAKDVTALAPVPLHAMKQRHRGYNQAALLAEGMAEVLGCRVWPHALVRNAFTETQTRKSRIDRWANVENMFAWKTGRLEGPAHILLVDDVMTTGATLEACAHAVLQAGEAVRVSACALACAAR</sequence>
<evidence type="ECO:0000313" key="3">
    <source>
        <dbReference type="Proteomes" id="UP000679126"/>
    </source>
</evidence>
<dbReference type="Proteomes" id="UP000679126">
    <property type="component" value="Unassembled WGS sequence"/>
</dbReference>